<sequence>MFRYTIPATMKTLLKLVLPASLLMTACQQTKTPVKEKPVQIDTMQLIALPAPSAEKVASNEVSVVSRDSTTYVRFGDCYFSLDWISADQQRNDFEKHPDTLYFSLAPKRTIEGQMLAITTGEAEKIKVWQRFETSARIGRQILRQWKHYRSEWEQLRPEASNFFICRKYTAAQTNLLPDDATLESLQQHVKKHYGQALLNQVALLEALPEAVITTYFLKFNGTLRNSPTKINKLLIIQVTP</sequence>
<evidence type="ECO:0000313" key="2">
    <source>
        <dbReference type="EMBL" id="SKA16967.1"/>
    </source>
</evidence>
<dbReference type="AlphaFoldDB" id="A0A1T4RM43"/>
<evidence type="ECO:0000313" key="3">
    <source>
        <dbReference type="Proteomes" id="UP000190367"/>
    </source>
</evidence>
<reference evidence="3" key="1">
    <citation type="submission" date="2017-02" db="EMBL/GenBank/DDBJ databases">
        <authorList>
            <person name="Varghese N."/>
            <person name="Submissions S."/>
        </authorList>
    </citation>
    <scope>NUCLEOTIDE SEQUENCE [LARGE SCALE GENOMIC DNA]</scope>
    <source>
        <strain evidence="3">DSM 22224</strain>
    </source>
</reference>
<dbReference type="Proteomes" id="UP000190367">
    <property type="component" value="Unassembled WGS sequence"/>
</dbReference>
<feature type="signal peptide" evidence="1">
    <location>
        <begin position="1"/>
        <end position="26"/>
    </location>
</feature>
<name>A0A1T4RM43_9BACT</name>
<dbReference type="STRING" id="634771.SAMN04488128_1021297"/>
<organism evidence="2 3">
    <name type="scientific">Chitinophaga eiseniae</name>
    <dbReference type="NCBI Taxonomy" id="634771"/>
    <lineage>
        <taxon>Bacteria</taxon>
        <taxon>Pseudomonadati</taxon>
        <taxon>Bacteroidota</taxon>
        <taxon>Chitinophagia</taxon>
        <taxon>Chitinophagales</taxon>
        <taxon>Chitinophagaceae</taxon>
        <taxon>Chitinophaga</taxon>
    </lineage>
</organism>
<dbReference type="EMBL" id="FUWZ01000002">
    <property type="protein sequence ID" value="SKA16967.1"/>
    <property type="molecule type" value="Genomic_DNA"/>
</dbReference>
<accession>A0A1T4RM43</accession>
<evidence type="ECO:0000256" key="1">
    <source>
        <dbReference type="SAM" id="SignalP"/>
    </source>
</evidence>
<dbReference type="PROSITE" id="PS51257">
    <property type="entry name" value="PROKAR_LIPOPROTEIN"/>
    <property type="match status" value="1"/>
</dbReference>
<keyword evidence="1" id="KW-0732">Signal</keyword>
<keyword evidence="3" id="KW-1185">Reference proteome</keyword>
<protein>
    <submittedName>
        <fullName evidence="2">Uncharacterized protein</fullName>
    </submittedName>
</protein>
<gene>
    <name evidence="2" type="ORF">SAMN04488128_1021297</name>
</gene>
<proteinExistence type="predicted"/>
<feature type="chain" id="PRO_5012007062" evidence="1">
    <location>
        <begin position="27"/>
        <end position="241"/>
    </location>
</feature>